<evidence type="ECO:0000256" key="3">
    <source>
        <dbReference type="ARBA" id="ARBA00023163"/>
    </source>
</evidence>
<dbReference type="Pfam" id="PF08461">
    <property type="entry name" value="WHD_RNase_R"/>
    <property type="match status" value="1"/>
</dbReference>
<keyword evidence="3" id="KW-0804">Transcription</keyword>
<organism evidence="5 6">
    <name type="scientific">Hungatella hathewayi DSM 13479</name>
    <dbReference type="NCBI Taxonomy" id="566550"/>
    <lineage>
        <taxon>Bacteria</taxon>
        <taxon>Bacillati</taxon>
        <taxon>Bacillota</taxon>
        <taxon>Clostridia</taxon>
        <taxon>Lachnospirales</taxon>
        <taxon>Lachnospiraceae</taxon>
        <taxon>Hungatella</taxon>
    </lineage>
</organism>
<dbReference type="HOGENOM" id="CLU_090588_0_0_9"/>
<gene>
    <name evidence="5" type="ORF">CLOSTHATH_01536</name>
</gene>
<sequence length="268" mass="31239">MVYQNRERGKYMDEKKRLLQTGVFKNESDIVLFLLVRQIGHRTGPVGSWTLKEELDSMGIAYGTATVGRYLKMLDYKGYTIHKGNQGRILSDEGKKWLSDMEDSLNRAEVRNESSKALQVNKYSDLIDLMKARKAIEVETVRLAAIHATQEEITELRKSINIYYRFITEKKDFVEPALDFHGIIADMSHNRFMKAILEMLIFEEKQIEDNIDQLETRKRGNTYVIEHDDITRAIEERNPDLAAELMDRHMEGILEAVEYQVNLMEKVE</sequence>
<dbReference type="GO" id="GO:0003677">
    <property type="term" value="F:DNA binding"/>
    <property type="evidence" value="ECO:0007669"/>
    <property type="project" value="UniProtKB-KW"/>
</dbReference>
<dbReference type="SMART" id="SM00895">
    <property type="entry name" value="FCD"/>
    <property type="match status" value="1"/>
</dbReference>
<evidence type="ECO:0000256" key="2">
    <source>
        <dbReference type="ARBA" id="ARBA00023125"/>
    </source>
</evidence>
<dbReference type="SUPFAM" id="SSF48008">
    <property type="entry name" value="GntR ligand-binding domain-like"/>
    <property type="match status" value="1"/>
</dbReference>
<evidence type="ECO:0000313" key="6">
    <source>
        <dbReference type="Proteomes" id="UP000004968"/>
    </source>
</evidence>
<evidence type="ECO:0000259" key="4">
    <source>
        <dbReference type="SMART" id="SM00895"/>
    </source>
</evidence>
<dbReference type="InterPro" id="IPR013668">
    <property type="entry name" value="RNase_R_HTH_12"/>
</dbReference>
<evidence type="ECO:0000313" key="5">
    <source>
        <dbReference type="EMBL" id="EFD00251.1"/>
    </source>
</evidence>
<dbReference type="Pfam" id="PF07729">
    <property type="entry name" value="FCD"/>
    <property type="match status" value="1"/>
</dbReference>
<dbReference type="PANTHER" id="PTHR43537">
    <property type="entry name" value="TRANSCRIPTIONAL REGULATOR, GNTR FAMILY"/>
    <property type="match status" value="1"/>
</dbReference>
<dbReference type="Proteomes" id="UP000004968">
    <property type="component" value="Unassembled WGS sequence"/>
</dbReference>
<reference evidence="5 6" key="1">
    <citation type="submission" date="2010-01" db="EMBL/GenBank/DDBJ databases">
        <authorList>
            <person name="Weinstock G."/>
            <person name="Sodergren E."/>
            <person name="Clifton S."/>
            <person name="Fulton L."/>
            <person name="Fulton B."/>
            <person name="Courtney L."/>
            <person name="Fronick C."/>
            <person name="Harrison M."/>
            <person name="Strong C."/>
            <person name="Farmer C."/>
            <person name="Delahaunty K."/>
            <person name="Markovic C."/>
            <person name="Hall O."/>
            <person name="Minx P."/>
            <person name="Tomlinson C."/>
            <person name="Mitreva M."/>
            <person name="Nelson J."/>
            <person name="Hou S."/>
            <person name="Wollam A."/>
            <person name="Pepin K.H."/>
            <person name="Johnson M."/>
            <person name="Bhonagiri V."/>
            <person name="Nash W.E."/>
            <person name="Warren W."/>
            <person name="Chinwalla A."/>
            <person name="Mardis E.R."/>
            <person name="Wilson R.K."/>
        </authorList>
    </citation>
    <scope>NUCLEOTIDE SEQUENCE [LARGE SCALE GENOMIC DNA]</scope>
    <source>
        <strain evidence="5 6">DSM 13479</strain>
    </source>
</reference>
<dbReference type="InterPro" id="IPR008920">
    <property type="entry name" value="TF_FadR/GntR_C"/>
</dbReference>
<name>D3AD58_9FIRM</name>
<comment type="caution">
    <text evidence="5">The sequence shown here is derived from an EMBL/GenBank/DDBJ whole genome shotgun (WGS) entry which is preliminary data.</text>
</comment>
<protein>
    <submittedName>
        <fullName evidence="5">FCD domain protein</fullName>
    </submittedName>
</protein>
<dbReference type="EMBL" id="ACIO01000108">
    <property type="protein sequence ID" value="EFD00251.1"/>
    <property type="molecule type" value="Genomic_DNA"/>
</dbReference>
<keyword evidence="1" id="KW-0805">Transcription regulation</keyword>
<dbReference type="PANTHER" id="PTHR43537:SF53">
    <property type="entry name" value="HTH-TYPE TRANSCRIPTIONAL REPRESSOR NANR"/>
    <property type="match status" value="1"/>
</dbReference>
<evidence type="ECO:0000256" key="1">
    <source>
        <dbReference type="ARBA" id="ARBA00023015"/>
    </source>
</evidence>
<accession>D3AD58</accession>
<dbReference type="Gene3D" id="1.20.120.530">
    <property type="entry name" value="GntR ligand-binding domain-like"/>
    <property type="match status" value="1"/>
</dbReference>
<proteinExistence type="predicted"/>
<keyword evidence="2" id="KW-0238">DNA-binding</keyword>
<dbReference type="AlphaFoldDB" id="D3AD58"/>
<dbReference type="InterPro" id="IPR011711">
    <property type="entry name" value="GntR_C"/>
</dbReference>
<feature type="domain" description="GntR C-terminal" evidence="4">
    <location>
        <begin position="128"/>
        <end position="252"/>
    </location>
</feature>